<gene>
    <name evidence="2" type="ORF">IAA55_08530</name>
</gene>
<evidence type="ECO:0000313" key="2">
    <source>
        <dbReference type="EMBL" id="HIR71313.1"/>
    </source>
</evidence>
<dbReference type="InterPro" id="IPR006549">
    <property type="entry name" value="HAD-SF_hydro_IIIA"/>
</dbReference>
<dbReference type="SUPFAM" id="SSF56784">
    <property type="entry name" value="HAD-like"/>
    <property type="match status" value="1"/>
</dbReference>
<reference evidence="2" key="1">
    <citation type="submission" date="2020-10" db="EMBL/GenBank/DDBJ databases">
        <authorList>
            <person name="Gilroy R."/>
        </authorList>
    </citation>
    <scope>NUCLEOTIDE SEQUENCE</scope>
    <source>
        <strain evidence="2">ChiSjej5B23-6657</strain>
    </source>
</reference>
<dbReference type="PANTHER" id="PTHR43316:SF3">
    <property type="entry name" value="HALOACID DEHALOGENASE, TYPE II (AFU_ORTHOLOGUE AFUA_2G07750)-RELATED"/>
    <property type="match status" value="1"/>
</dbReference>
<dbReference type="EMBL" id="DVHM01000139">
    <property type="protein sequence ID" value="HIR71313.1"/>
    <property type="molecule type" value="Genomic_DNA"/>
</dbReference>
<dbReference type="NCBIfam" id="TIGR01668">
    <property type="entry name" value="YqeG_hyp_ppase"/>
    <property type="match status" value="1"/>
</dbReference>
<proteinExistence type="predicted"/>
<organism evidence="2 3">
    <name type="scientific">Candidatus Pullilachnospira gallistercoris</name>
    <dbReference type="NCBI Taxonomy" id="2840911"/>
    <lineage>
        <taxon>Bacteria</taxon>
        <taxon>Bacillati</taxon>
        <taxon>Bacillota</taxon>
        <taxon>Clostridia</taxon>
        <taxon>Lachnospirales</taxon>
        <taxon>Lachnospiraceae</taxon>
        <taxon>Lachnospiraceae incertae sedis</taxon>
        <taxon>Candidatus Pullilachnospira</taxon>
    </lineage>
</organism>
<comment type="caution">
    <text evidence="2">The sequence shown here is derived from an EMBL/GenBank/DDBJ whole genome shotgun (WGS) entry which is preliminary data.</text>
</comment>
<dbReference type="InterPro" id="IPR023214">
    <property type="entry name" value="HAD_sf"/>
</dbReference>
<dbReference type="Gene3D" id="3.40.50.1000">
    <property type="entry name" value="HAD superfamily/HAD-like"/>
    <property type="match status" value="1"/>
</dbReference>
<dbReference type="InterPro" id="IPR010021">
    <property type="entry name" value="PGPP1/Gep4"/>
</dbReference>
<keyword evidence="1" id="KW-0378">Hydrolase</keyword>
<dbReference type="InterPro" id="IPR006439">
    <property type="entry name" value="HAD-SF_hydro_IA"/>
</dbReference>
<dbReference type="NCBIfam" id="TIGR01549">
    <property type="entry name" value="HAD-SF-IA-v1"/>
    <property type="match status" value="1"/>
</dbReference>
<reference evidence="2" key="2">
    <citation type="journal article" date="2021" name="PeerJ">
        <title>Extensive microbial diversity within the chicken gut microbiome revealed by metagenomics and culture.</title>
        <authorList>
            <person name="Gilroy R."/>
            <person name="Ravi A."/>
            <person name="Getino M."/>
            <person name="Pursley I."/>
            <person name="Horton D.L."/>
            <person name="Alikhan N.F."/>
            <person name="Baker D."/>
            <person name="Gharbi K."/>
            <person name="Hall N."/>
            <person name="Watson M."/>
            <person name="Adriaenssens E.M."/>
            <person name="Foster-Nyarko E."/>
            <person name="Jarju S."/>
            <person name="Secka A."/>
            <person name="Antonio M."/>
            <person name="Oren A."/>
            <person name="Chaudhuri R.R."/>
            <person name="La Ragione R."/>
            <person name="Hildebrand F."/>
            <person name="Pallen M.J."/>
        </authorList>
    </citation>
    <scope>NUCLEOTIDE SEQUENCE</scope>
    <source>
        <strain evidence="2">ChiSjej5B23-6657</strain>
    </source>
</reference>
<dbReference type="NCBIfam" id="TIGR01662">
    <property type="entry name" value="HAD-SF-IIIA"/>
    <property type="match status" value="1"/>
</dbReference>
<sequence length="185" mass="21044">MRHSLFPDDYVASTYRIDFAALARQGYRGIIFDVDNTLVPHGAPADERAKKLFEELHTLGYRCILLSNNKEPRVKRFSEDVIWADYIYKAGKPKPGNYKKAMEMMGTDERSTIFVGDQIFTDVWGANLAGIRSVLVKPILPWKEEAQIVLKRFLEAVILLGYRIYRKCGGAAKPVPLRETGGMFL</sequence>
<dbReference type="GO" id="GO:0008962">
    <property type="term" value="F:phosphatidylglycerophosphatase activity"/>
    <property type="evidence" value="ECO:0007669"/>
    <property type="project" value="InterPro"/>
</dbReference>
<dbReference type="InterPro" id="IPR036412">
    <property type="entry name" value="HAD-like_sf"/>
</dbReference>
<dbReference type="InterPro" id="IPR051540">
    <property type="entry name" value="S-2-haloacid_dehalogenase"/>
</dbReference>
<accession>A0A9D1JBG5</accession>
<dbReference type="PANTHER" id="PTHR43316">
    <property type="entry name" value="HYDROLASE, HALOACID DELAHOGENASE-RELATED"/>
    <property type="match status" value="1"/>
</dbReference>
<dbReference type="Proteomes" id="UP000823912">
    <property type="component" value="Unassembled WGS sequence"/>
</dbReference>
<evidence type="ECO:0000313" key="3">
    <source>
        <dbReference type="Proteomes" id="UP000823912"/>
    </source>
</evidence>
<evidence type="ECO:0000256" key="1">
    <source>
        <dbReference type="ARBA" id="ARBA00022801"/>
    </source>
</evidence>
<name>A0A9D1JBG5_9FIRM</name>
<protein>
    <submittedName>
        <fullName evidence="2">YqeG family HAD IIIA-type phosphatase</fullName>
    </submittedName>
</protein>
<dbReference type="AlphaFoldDB" id="A0A9D1JBG5"/>
<dbReference type="Pfam" id="PF13242">
    <property type="entry name" value="Hydrolase_like"/>
    <property type="match status" value="1"/>
</dbReference>